<dbReference type="Pfam" id="PF07883">
    <property type="entry name" value="Cupin_2"/>
    <property type="match status" value="1"/>
</dbReference>
<sequence>MVPGHPSFPGCACPSWQPTLLDMTSTRFMSTAGEGVELTVPDATITVRISGEDTDGAYELFEVDAPRGEAAPPHRTPWPKVYYVLHGRMAVLLDGELHDLSPGGAVVIPPNAPHTFTVHTPSVQFLAFAVGALMGAFFRDLSANGFEALERHGVTL</sequence>
<evidence type="ECO:0000259" key="1">
    <source>
        <dbReference type="Pfam" id="PF07883"/>
    </source>
</evidence>
<accession>A0ABQ2ULN2</accession>
<gene>
    <name evidence="2" type="ORF">GCM10010178_33690</name>
</gene>
<comment type="caution">
    <text evidence="2">The sequence shown here is derived from an EMBL/GenBank/DDBJ whole genome shotgun (WGS) entry which is preliminary data.</text>
</comment>
<dbReference type="SUPFAM" id="SSF51182">
    <property type="entry name" value="RmlC-like cupins"/>
    <property type="match status" value="1"/>
</dbReference>
<dbReference type="InterPro" id="IPR014710">
    <property type="entry name" value="RmlC-like_jellyroll"/>
</dbReference>
<dbReference type="Gene3D" id="2.60.120.10">
    <property type="entry name" value="Jelly Rolls"/>
    <property type="match status" value="1"/>
</dbReference>
<dbReference type="EMBL" id="BMRE01000012">
    <property type="protein sequence ID" value="GGU38631.1"/>
    <property type="molecule type" value="Genomic_DNA"/>
</dbReference>
<organism evidence="2 3">
    <name type="scientific">Lentzea flava</name>
    <dbReference type="NCBI Taxonomy" id="103732"/>
    <lineage>
        <taxon>Bacteria</taxon>
        <taxon>Bacillati</taxon>
        <taxon>Actinomycetota</taxon>
        <taxon>Actinomycetes</taxon>
        <taxon>Pseudonocardiales</taxon>
        <taxon>Pseudonocardiaceae</taxon>
        <taxon>Lentzea</taxon>
    </lineage>
</organism>
<name>A0ABQ2ULN2_9PSEU</name>
<reference evidence="3" key="1">
    <citation type="journal article" date="2019" name="Int. J. Syst. Evol. Microbiol.">
        <title>The Global Catalogue of Microorganisms (GCM) 10K type strain sequencing project: providing services to taxonomists for standard genome sequencing and annotation.</title>
        <authorList>
            <consortium name="The Broad Institute Genomics Platform"/>
            <consortium name="The Broad Institute Genome Sequencing Center for Infectious Disease"/>
            <person name="Wu L."/>
            <person name="Ma J."/>
        </authorList>
    </citation>
    <scope>NUCLEOTIDE SEQUENCE [LARGE SCALE GENOMIC DNA]</scope>
    <source>
        <strain evidence="3">JCM 3296</strain>
    </source>
</reference>
<dbReference type="InterPro" id="IPR013096">
    <property type="entry name" value="Cupin_2"/>
</dbReference>
<protein>
    <recommendedName>
        <fullName evidence="1">Cupin type-2 domain-containing protein</fullName>
    </recommendedName>
</protein>
<feature type="domain" description="Cupin type-2" evidence="1">
    <location>
        <begin position="64"/>
        <end position="120"/>
    </location>
</feature>
<evidence type="ECO:0000313" key="3">
    <source>
        <dbReference type="Proteomes" id="UP000649573"/>
    </source>
</evidence>
<dbReference type="InterPro" id="IPR011051">
    <property type="entry name" value="RmlC_Cupin_sf"/>
</dbReference>
<evidence type="ECO:0000313" key="2">
    <source>
        <dbReference type="EMBL" id="GGU38631.1"/>
    </source>
</evidence>
<dbReference type="PANTHER" id="PTHR36440">
    <property type="entry name" value="PUTATIVE (AFU_ORTHOLOGUE AFUA_8G07350)-RELATED"/>
    <property type="match status" value="1"/>
</dbReference>
<dbReference type="PANTHER" id="PTHR36440:SF1">
    <property type="entry name" value="PUTATIVE (AFU_ORTHOLOGUE AFUA_8G07350)-RELATED"/>
    <property type="match status" value="1"/>
</dbReference>
<keyword evidence="3" id="KW-1185">Reference proteome</keyword>
<dbReference type="Proteomes" id="UP000649573">
    <property type="component" value="Unassembled WGS sequence"/>
</dbReference>
<dbReference type="InterPro" id="IPR053146">
    <property type="entry name" value="QDO-like"/>
</dbReference>
<proteinExistence type="predicted"/>